<feature type="transmembrane region" description="Helical" evidence="6">
    <location>
        <begin position="447"/>
        <end position="468"/>
    </location>
</feature>
<comment type="caution">
    <text evidence="7">The sequence shown here is derived from an EMBL/GenBank/DDBJ whole genome shotgun (WGS) entry which is preliminary data.</text>
</comment>
<feature type="transmembrane region" description="Helical" evidence="6">
    <location>
        <begin position="393"/>
        <end position="410"/>
    </location>
</feature>
<keyword evidence="2" id="KW-1003">Cell membrane</keyword>
<reference evidence="8 10" key="2">
    <citation type="submission" date="2019-08" db="EMBL/GenBank/DDBJ databases">
        <title>Genome of Algoriphagus ratkowskyi IC026.</title>
        <authorList>
            <person name="Bowman J.P."/>
        </authorList>
    </citation>
    <scope>NUCLEOTIDE SEQUENCE [LARGE SCALE GENOMIC DNA]</scope>
    <source>
        <strain evidence="8 10">IC026</strain>
    </source>
</reference>
<evidence type="ECO:0000256" key="1">
    <source>
        <dbReference type="ARBA" id="ARBA00004651"/>
    </source>
</evidence>
<dbReference type="PANTHER" id="PTHR30250">
    <property type="entry name" value="PST FAMILY PREDICTED COLANIC ACID TRANSPORTER"/>
    <property type="match status" value="1"/>
</dbReference>
<dbReference type="EMBL" id="VORV01000003">
    <property type="protein sequence ID" value="TXD79039.1"/>
    <property type="molecule type" value="Genomic_DNA"/>
</dbReference>
<protein>
    <submittedName>
        <fullName evidence="7">O-antigen/teichoic acid export membrane protein</fullName>
    </submittedName>
    <submittedName>
        <fullName evidence="8">Oligosaccharide flippase family protein</fullName>
    </submittedName>
</protein>
<evidence type="ECO:0000256" key="5">
    <source>
        <dbReference type="ARBA" id="ARBA00023136"/>
    </source>
</evidence>
<name>A0A2W7S401_9BACT</name>
<feature type="transmembrane region" description="Helical" evidence="6">
    <location>
        <begin position="422"/>
        <end position="441"/>
    </location>
</feature>
<evidence type="ECO:0000256" key="2">
    <source>
        <dbReference type="ARBA" id="ARBA00022475"/>
    </source>
</evidence>
<feature type="transmembrane region" description="Helical" evidence="6">
    <location>
        <begin position="44"/>
        <end position="64"/>
    </location>
</feature>
<proteinExistence type="predicted"/>
<keyword evidence="3 6" id="KW-0812">Transmembrane</keyword>
<dbReference type="GO" id="GO:0005886">
    <property type="term" value="C:plasma membrane"/>
    <property type="evidence" value="ECO:0007669"/>
    <property type="project" value="UniProtKB-SubCell"/>
</dbReference>
<evidence type="ECO:0000313" key="9">
    <source>
        <dbReference type="Proteomes" id="UP000249115"/>
    </source>
</evidence>
<dbReference type="AlphaFoldDB" id="A0A2W7S401"/>
<keyword evidence="5 6" id="KW-0472">Membrane</keyword>
<feature type="transmembrane region" description="Helical" evidence="6">
    <location>
        <begin position="90"/>
        <end position="112"/>
    </location>
</feature>
<evidence type="ECO:0000256" key="4">
    <source>
        <dbReference type="ARBA" id="ARBA00022989"/>
    </source>
</evidence>
<dbReference type="Proteomes" id="UP000321927">
    <property type="component" value="Unassembled WGS sequence"/>
</dbReference>
<feature type="transmembrane region" description="Helical" evidence="6">
    <location>
        <begin position="300"/>
        <end position="324"/>
    </location>
</feature>
<keyword evidence="10" id="KW-1185">Reference proteome</keyword>
<keyword evidence="4 6" id="KW-1133">Transmembrane helix</keyword>
<dbReference type="OrthoDB" id="1495589at2"/>
<dbReference type="InterPro" id="IPR002797">
    <property type="entry name" value="Polysacc_synth"/>
</dbReference>
<gene>
    <name evidence="8" type="ORF">ESW18_05855</name>
    <name evidence="7" type="ORF">LV84_01904</name>
</gene>
<evidence type="ECO:0000313" key="7">
    <source>
        <dbReference type="EMBL" id="PZX57775.1"/>
    </source>
</evidence>
<evidence type="ECO:0000256" key="3">
    <source>
        <dbReference type="ARBA" id="ARBA00022692"/>
    </source>
</evidence>
<feature type="transmembrane region" description="Helical" evidence="6">
    <location>
        <begin position="258"/>
        <end position="279"/>
    </location>
</feature>
<feature type="transmembrane region" description="Helical" evidence="6">
    <location>
        <begin position="225"/>
        <end position="246"/>
    </location>
</feature>
<reference evidence="7 9" key="1">
    <citation type="submission" date="2018-06" db="EMBL/GenBank/DDBJ databases">
        <title>Genomic Encyclopedia of Archaeal and Bacterial Type Strains, Phase II (KMG-II): from individual species to whole genera.</title>
        <authorList>
            <person name="Goeker M."/>
        </authorList>
    </citation>
    <scope>NUCLEOTIDE SEQUENCE [LARGE SCALE GENOMIC DNA]</scope>
    <source>
        <strain evidence="7 9">DSM 22686</strain>
    </source>
</reference>
<evidence type="ECO:0000256" key="6">
    <source>
        <dbReference type="SAM" id="Phobius"/>
    </source>
</evidence>
<evidence type="ECO:0000313" key="10">
    <source>
        <dbReference type="Proteomes" id="UP000321927"/>
    </source>
</evidence>
<dbReference type="PANTHER" id="PTHR30250:SF11">
    <property type="entry name" value="O-ANTIGEN TRANSPORTER-RELATED"/>
    <property type="match status" value="1"/>
</dbReference>
<feature type="transmembrane region" description="Helical" evidence="6">
    <location>
        <begin position="189"/>
        <end position="213"/>
    </location>
</feature>
<feature type="transmembrane region" description="Helical" evidence="6">
    <location>
        <begin position="366"/>
        <end position="387"/>
    </location>
</feature>
<feature type="transmembrane region" description="Helical" evidence="6">
    <location>
        <begin position="330"/>
        <end position="354"/>
    </location>
</feature>
<evidence type="ECO:0000313" key="8">
    <source>
        <dbReference type="EMBL" id="TXD79039.1"/>
    </source>
</evidence>
<organism evidence="7 9">
    <name type="scientific">Algoriphagus ratkowskyi</name>
    <dbReference type="NCBI Taxonomy" id="57028"/>
    <lineage>
        <taxon>Bacteria</taxon>
        <taxon>Pseudomonadati</taxon>
        <taxon>Bacteroidota</taxon>
        <taxon>Cytophagia</taxon>
        <taxon>Cytophagales</taxon>
        <taxon>Cyclobacteriaceae</taxon>
        <taxon>Algoriphagus</taxon>
    </lineage>
</organism>
<dbReference type="InterPro" id="IPR050833">
    <property type="entry name" value="Poly_Biosynth_Transport"/>
</dbReference>
<accession>A0A2W7S401</accession>
<dbReference type="Pfam" id="PF01943">
    <property type="entry name" value="Polysacc_synt"/>
    <property type="match status" value="1"/>
</dbReference>
<sequence>MSVLKNLKNLASDSLIYGLSGILTRFIGVFLTPIYTRVYTPDDYGVIGVLTNAFILITIFLVFAMDNSTARWFYDTEVSEERKRIINTWLWFYLFISVIATVFFFFTANYWAALVLDDYADGAYLIKLLALTLPLLVLPSIGVNVLRFERKARRAVFLSLYQSLILIGFNILFVVILKKGVAGVYYAQLWGAILTLPVAIYFLYTWIGLPSWFDWVKFKEMLRYALPFVPASLGYWVVNLSGVFFINEFLPKSEVGLYQIGISIAAVSALATTSFQQAWSPFAFSILSQPHAKEIYAASLQLYVFVIGFICTLISVFAFEALVLLTTPAYYGAALVASMLTFNYLLMGLTNIAGLGASIAKKTAPLGMISLLSAGLLVALNLFLIPLYGKEGAAFAICIAQLIIPIYMFWKSQQLYFIPYKFLKNLAVFAAFIACSIASYHLPIVGFFSTILLKVILLLVTFFLIAWVNKEELYKIKSILKVRYSVR</sequence>
<dbReference type="EMBL" id="QKZU01000006">
    <property type="protein sequence ID" value="PZX57775.1"/>
    <property type="molecule type" value="Genomic_DNA"/>
</dbReference>
<comment type="subcellular location">
    <subcellularLocation>
        <location evidence="1">Cell membrane</location>
        <topology evidence="1">Multi-pass membrane protein</topology>
    </subcellularLocation>
</comment>
<feature type="transmembrane region" description="Helical" evidence="6">
    <location>
        <begin position="124"/>
        <end position="146"/>
    </location>
</feature>
<feature type="transmembrane region" description="Helical" evidence="6">
    <location>
        <begin position="15"/>
        <end position="38"/>
    </location>
</feature>
<dbReference type="RefSeq" id="WP_086498358.1">
    <property type="nucleotide sequence ID" value="NZ_MSSV01000002.1"/>
</dbReference>
<dbReference type="Proteomes" id="UP000249115">
    <property type="component" value="Unassembled WGS sequence"/>
</dbReference>
<feature type="transmembrane region" description="Helical" evidence="6">
    <location>
        <begin position="158"/>
        <end position="177"/>
    </location>
</feature>